<reference evidence="9 10" key="1">
    <citation type="submission" date="2019-06" db="EMBL/GenBank/DDBJ databases">
        <title>Sequencing the genomes of 1000 actinobacteria strains.</title>
        <authorList>
            <person name="Klenk H.-P."/>
        </authorList>
    </citation>
    <scope>NUCLEOTIDE SEQUENCE [LARGE SCALE GENOMIC DNA]</scope>
    <source>
        <strain evidence="9 10">DSM 21776</strain>
    </source>
</reference>
<feature type="domain" description="RNA polymerase sigma-70 region 2" evidence="7">
    <location>
        <begin position="9"/>
        <end position="73"/>
    </location>
</feature>
<dbReference type="OrthoDB" id="3688906at2"/>
<organism evidence="9 10">
    <name type="scientific">Humibacillus xanthopallidus</name>
    <dbReference type="NCBI Taxonomy" id="412689"/>
    <lineage>
        <taxon>Bacteria</taxon>
        <taxon>Bacillati</taxon>
        <taxon>Actinomycetota</taxon>
        <taxon>Actinomycetes</taxon>
        <taxon>Micrococcales</taxon>
        <taxon>Intrasporangiaceae</taxon>
        <taxon>Humibacillus</taxon>
    </lineage>
</organism>
<sequence length="181" mass="20388">MEASFEDFVRTRGPALLRYAHLVCGDGHQAHDLVQDALVKVHRRWSVVEVAAPFAYTRRAITNEYLSWRRRLRSRELPAASLPDAGRRVTPAPDDELADRELVWGVVRGLPRRQRVVLVLRYYEDLSDRDIAEVLGVAESTVRSQAARALATLRDHPGLRDDTGSALAAPAPRPLPRRSPR</sequence>
<dbReference type="CDD" id="cd06171">
    <property type="entry name" value="Sigma70_r4"/>
    <property type="match status" value="1"/>
</dbReference>
<dbReference type="AlphaFoldDB" id="A0A543PRD8"/>
<dbReference type="InterPro" id="IPR014284">
    <property type="entry name" value="RNA_pol_sigma-70_dom"/>
</dbReference>
<feature type="compositionally biased region" description="Basic and acidic residues" evidence="6">
    <location>
        <begin position="154"/>
        <end position="163"/>
    </location>
</feature>
<comment type="caution">
    <text evidence="9">The sequence shown here is derived from an EMBL/GenBank/DDBJ whole genome shotgun (WGS) entry which is preliminary data.</text>
</comment>
<protein>
    <submittedName>
        <fullName evidence="9">RNA polymerase sigma-70 factor (Sigma-E family)</fullName>
    </submittedName>
</protein>
<dbReference type="Gene3D" id="1.10.10.10">
    <property type="entry name" value="Winged helix-like DNA-binding domain superfamily/Winged helix DNA-binding domain"/>
    <property type="match status" value="1"/>
</dbReference>
<keyword evidence="3" id="KW-0731">Sigma factor</keyword>
<dbReference type="InterPro" id="IPR039425">
    <property type="entry name" value="RNA_pol_sigma-70-like"/>
</dbReference>
<dbReference type="InterPro" id="IPR036388">
    <property type="entry name" value="WH-like_DNA-bd_sf"/>
</dbReference>
<evidence type="ECO:0000259" key="8">
    <source>
        <dbReference type="Pfam" id="PF08281"/>
    </source>
</evidence>
<dbReference type="EMBL" id="VFQF01000002">
    <property type="protein sequence ID" value="TQN46638.1"/>
    <property type="molecule type" value="Genomic_DNA"/>
</dbReference>
<evidence type="ECO:0000256" key="5">
    <source>
        <dbReference type="ARBA" id="ARBA00023163"/>
    </source>
</evidence>
<keyword evidence="4" id="KW-0238">DNA-binding</keyword>
<feature type="region of interest" description="Disordered" evidence="6">
    <location>
        <begin position="154"/>
        <end position="181"/>
    </location>
</feature>
<evidence type="ECO:0000256" key="6">
    <source>
        <dbReference type="SAM" id="MobiDB-lite"/>
    </source>
</evidence>
<evidence type="ECO:0000313" key="10">
    <source>
        <dbReference type="Proteomes" id="UP000320085"/>
    </source>
</evidence>
<dbReference type="GO" id="GO:0006352">
    <property type="term" value="P:DNA-templated transcription initiation"/>
    <property type="evidence" value="ECO:0007669"/>
    <property type="project" value="InterPro"/>
</dbReference>
<evidence type="ECO:0000256" key="2">
    <source>
        <dbReference type="ARBA" id="ARBA00023015"/>
    </source>
</evidence>
<dbReference type="InterPro" id="IPR013325">
    <property type="entry name" value="RNA_pol_sigma_r2"/>
</dbReference>
<dbReference type="GO" id="GO:0003677">
    <property type="term" value="F:DNA binding"/>
    <property type="evidence" value="ECO:0007669"/>
    <property type="project" value="UniProtKB-KW"/>
</dbReference>
<dbReference type="NCBIfam" id="TIGR02983">
    <property type="entry name" value="SigE-fam_strep"/>
    <property type="match status" value="1"/>
</dbReference>
<dbReference type="InterPro" id="IPR013249">
    <property type="entry name" value="RNA_pol_sigma70_r4_t2"/>
</dbReference>
<dbReference type="InterPro" id="IPR013324">
    <property type="entry name" value="RNA_pol_sigma_r3/r4-like"/>
</dbReference>
<dbReference type="PANTHER" id="PTHR43133:SF50">
    <property type="entry name" value="ECF RNA POLYMERASE SIGMA FACTOR SIGM"/>
    <property type="match status" value="1"/>
</dbReference>
<dbReference type="GO" id="GO:0016987">
    <property type="term" value="F:sigma factor activity"/>
    <property type="evidence" value="ECO:0007669"/>
    <property type="project" value="UniProtKB-KW"/>
</dbReference>
<dbReference type="InterPro" id="IPR014325">
    <property type="entry name" value="RNA_pol_sigma-E_actinobac"/>
</dbReference>
<feature type="domain" description="RNA polymerase sigma factor 70 region 4 type 2" evidence="8">
    <location>
        <begin position="104"/>
        <end position="153"/>
    </location>
</feature>
<evidence type="ECO:0000313" key="9">
    <source>
        <dbReference type="EMBL" id="TQN46638.1"/>
    </source>
</evidence>
<dbReference type="Gene3D" id="1.10.1740.10">
    <property type="match status" value="1"/>
</dbReference>
<dbReference type="PANTHER" id="PTHR43133">
    <property type="entry name" value="RNA POLYMERASE ECF-TYPE SIGMA FACTO"/>
    <property type="match status" value="1"/>
</dbReference>
<keyword evidence="5" id="KW-0804">Transcription</keyword>
<dbReference type="RefSeq" id="WP_141823415.1">
    <property type="nucleotide sequence ID" value="NZ_BAAAQC010000012.1"/>
</dbReference>
<dbReference type="SUPFAM" id="SSF88659">
    <property type="entry name" value="Sigma3 and sigma4 domains of RNA polymerase sigma factors"/>
    <property type="match status" value="1"/>
</dbReference>
<name>A0A543PRD8_9MICO</name>
<dbReference type="Pfam" id="PF08281">
    <property type="entry name" value="Sigma70_r4_2"/>
    <property type="match status" value="1"/>
</dbReference>
<comment type="similarity">
    <text evidence="1">Belongs to the sigma-70 factor family. ECF subfamily.</text>
</comment>
<evidence type="ECO:0000259" key="7">
    <source>
        <dbReference type="Pfam" id="PF04542"/>
    </source>
</evidence>
<evidence type="ECO:0000256" key="3">
    <source>
        <dbReference type="ARBA" id="ARBA00023082"/>
    </source>
</evidence>
<dbReference type="InterPro" id="IPR007627">
    <property type="entry name" value="RNA_pol_sigma70_r2"/>
</dbReference>
<evidence type="ECO:0000256" key="4">
    <source>
        <dbReference type="ARBA" id="ARBA00023125"/>
    </source>
</evidence>
<gene>
    <name evidence="9" type="ORF">FHX52_3367</name>
</gene>
<dbReference type="NCBIfam" id="TIGR02937">
    <property type="entry name" value="sigma70-ECF"/>
    <property type="match status" value="1"/>
</dbReference>
<proteinExistence type="inferred from homology"/>
<dbReference type="Pfam" id="PF04542">
    <property type="entry name" value="Sigma70_r2"/>
    <property type="match status" value="1"/>
</dbReference>
<dbReference type="Proteomes" id="UP000320085">
    <property type="component" value="Unassembled WGS sequence"/>
</dbReference>
<evidence type="ECO:0000256" key="1">
    <source>
        <dbReference type="ARBA" id="ARBA00010641"/>
    </source>
</evidence>
<accession>A0A543PRD8</accession>
<keyword evidence="2" id="KW-0805">Transcription regulation</keyword>
<dbReference type="SUPFAM" id="SSF88946">
    <property type="entry name" value="Sigma2 domain of RNA polymerase sigma factors"/>
    <property type="match status" value="1"/>
</dbReference>